<protein>
    <submittedName>
        <fullName evidence="1">Uncharacterized protein</fullName>
    </submittedName>
</protein>
<sequence length="407" mass="45873">MIPGLSFGSSDHVMPSLSVIRLLIVACTVAYYLPSWLNHVSGRLTSLASLRRRRSIKEAVLEDSILAVSKELDFPKDWYTSEKLFQFEKRAIFSKAWLQVCHSSLFKKPGDYKTFNVAQFSFVNFGKDRKLRAFQDVCRHRAYTVTRKEKGSSPVLKCKYHGWTYNSEGKLIKAPKFEDVPGCFLYVNFDIYASDGLTIRVGVPIRARLELVKSWDVDANLNRKIAVPSRAFRVRSLAMQNKLPKLLSFALGAFESWRWPVEFELSPLTRLLRSANGELWLTIAIVPQSNTACRIACSLYCSKLDARADFPITVIKSEVSDSVGKLQLIFEEVKKDGAIPDARSQEPLLAETKAHSRLEWLMNTEVHPASQLRETSQACKVADDLCKQLETASGGYSGVAEATSLSW</sequence>
<evidence type="ECO:0000313" key="1">
    <source>
        <dbReference type="EMBL" id="KAK3708036.1"/>
    </source>
</evidence>
<dbReference type="Proteomes" id="UP001281147">
    <property type="component" value="Unassembled WGS sequence"/>
</dbReference>
<evidence type="ECO:0000313" key="2">
    <source>
        <dbReference type="Proteomes" id="UP001281147"/>
    </source>
</evidence>
<proteinExistence type="predicted"/>
<name>A0ACC3N1Z9_9PEZI</name>
<comment type="caution">
    <text evidence="1">The sequence shown here is derived from an EMBL/GenBank/DDBJ whole genome shotgun (WGS) entry which is preliminary data.</text>
</comment>
<reference evidence="1" key="1">
    <citation type="submission" date="2023-07" db="EMBL/GenBank/DDBJ databases">
        <title>Black Yeasts Isolated from many extreme environments.</title>
        <authorList>
            <person name="Coleine C."/>
            <person name="Stajich J.E."/>
            <person name="Selbmann L."/>
        </authorList>
    </citation>
    <scope>NUCLEOTIDE SEQUENCE</scope>
    <source>
        <strain evidence="1">CCFEE 5714</strain>
    </source>
</reference>
<accession>A0ACC3N1Z9</accession>
<dbReference type="EMBL" id="JAUTXU010000104">
    <property type="protein sequence ID" value="KAK3708036.1"/>
    <property type="molecule type" value="Genomic_DNA"/>
</dbReference>
<organism evidence="1 2">
    <name type="scientific">Vermiconidia calcicola</name>
    <dbReference type="NCBI Taxonomy" id="1690605"/>
    <lineage>
        <taxon>Eukaryota</taxon>
        <taxon>Fungi</taxon>
        <taxon>Dikarya</taxon>
        <taxon>Ascomycota</taxon>
        <taxon>Pezizomycotina</taxon>
        <taxon>Dothideomycetes</taxon>
        <taxon>Dothideomycetidae</taxon>
        <taxon>Mycosphaerellales</taxon>
        <taxon>Extremaceae</taxon>
        <taxon>Vermiconidia</taxon>
    </lineage>
</organism>
<keyword evidence="2" id="KW-1185">Reference proteome</keyword>
<gene>
    <name evidence="1" type="ORF">LTR37_011729</name>
</gene>